<proteinExistence type="predicted"/>
<sequence>MRGEVRMSGFFMDWDGNLRSVEDPGGGYVCEVDVPARYVAVMKGPILAHEATLYKTRADVEKAGIKAELVPGTHPWGSKRDGF</sequence>
<evidence type="ECO:0000313" key="1">
    <source>
        <dbReference type="EMBL" id="ANJ66210.1"/>
    </source>
</evidence>
<dbReference type="OrthoDB" id="8563240at2"/>
<evidence type="ECO:0000313" key="2">
    <source>
        <dbReference type="Proteomes" id="UP000078596"/>
    </source>
</evidence>
<dbReference type="AlphaFoldDB" id="A0A191ZEC1"/>
<dbReference type="EMBL" id="CP016027">
    <property type="protein sequence ID" value="ANJ66210.1"/>
    <property type="molecule type" value="Genomic_DNA"/>
</dbReference>
<reference evidence="1 2" key="1">
    <citation type="submission" date="2016-06" db="EMBL/GenBank/DDBJ databases">
        <title>Insight into the functional genes involving in sulfur oxidation in Pearl River water.</title>
        <authorList>
            <person name="Luo J."/>
            <person name="Tan X."/>
            <person name="Lin W."/>
        </authorList>
    </citation>
    <scope>NUCLEOTIDE SEQUENCE [LARGE SCALE GENOMIC DNA]</scope>
    <source>
        <strain evidence="1 2">LS2</strain>
    </source>
</reference>
<name>A0A191ZEC1_9GAMM</name>
<accession>A0A191ZEC1</accession>
<keyword evidence="2" id="KW-1185">Reference proteome</keyword>
<dbReference type="Proteomes" id="UP000078596">
    <property type="component" value="Chromosome"/>
</dbReference>
<organism evidence="1 2">
    <name type="scientific">Halothiobacillus diazotrophicus</name>
    <dbReference type="NCBI Taxonomy" id="1860122"/>
    <lineage>
        <taxon>Bacteria</taxon>
        <taxon>Pseudomonadati</taxon>
        <taxon>Pseudomonadota</taxon>
        <taxon>Gammaproteobacteria</taxon>
        <taxon>Chromatiales</taxon>
        <taxon>Halothiobacillaceae</taxon>
        <taxon>Halothiobacillus</taxon>
    </lineage>
</organism>
<protein>
    <submittedName>
        <fullName evidence="1">Uncharacterized protein</fullName>
    </submittedName>
</protein>
<dbReference type="KEGG" id="haz:A9404_01420"/>
<gene>
    <name evidence="1" type="ORF">A9404_01420</name>
</gene>